<dbReference type="SUPFAM" id="SSF49899">
    <property type="entry name" value="Concanavalin A-like lectins/glucanases"/>
    <property type="match status" value="1"/>
</dbReference>
<evidence type="ECO:0000259" key="4">
    <source>
        <dbReference type="Pfam" id="PF00139"/>
    </source>
</evidence>
<dbReference type="InterPro" id="IPR001220">
    <property type="entry name" value="Legume_lectin_dom"/>
</dbReference>
<comment type="caution">
    <text evidence="5">The sequence shown here is derived from an EMBL/GenBank/DDBJ whole genome shotgun (WGS) entry which is preliminary data.</text>
</comment>
<evidence type="ECO:0000256" key="2">
    <source>
        <dbReference type="ARBA" id="ARBA00022734"/>
    </source>
</evidence>
<feature type="non-terminal residue" evidence="5">
    <location>
        <position position="1"/>
    </location>
</feature>
<dbReference type="Proteomes" id="UP001151760">
    <property type="component" value="Unassembled WGS sequence"/>
</dbReference>
<protein>
    <submittedName>
        <fullName evidence="5">L-type lectin-domain containing receptor kinase IX.1-like protein</fullName>
    </submittedName>
</protein>
<dbReference type="InterPro" id="IPR011009">
    <property type="entry name" value="Kinase-like_dom_sf"/>
</dbReference>
<dbReference type="Pfam" id="PF00139">
    <property type="entry name" value="Lectin_legB"/>
    <property type="match status" value="1"/>
</dbReference>
<keyword evidence="2" id="KW-0430">Lectin</keyword>
<name>A0ABQ5C6C4_9ASTR</name>
<dbReference type="PROSITE" id="PS00308">
    <property type="entry name" value="LECTIN_LEGUME_ALPHA"/>
    <property type="match status" value="1"/>
</dbReference>
<evidence type="ECO:0000256" key="1">
    <source>
        <dbReference type="ARBA" id="ARBA00007606"/>
    </source>
</evidence>
<dbReference type="Gene3D" id="2.60.120.200">
    <property type="match status" value="2"/>
</dbReference>
<feature type="domain" description="Legume lectin" evidence="4">
    <location>
        <begin position="49"/>
        <end position="169"/>
    </location>
</feature>
<dbReference type="InterPro" id="IPR013320">
    <property type="entry name" value="ConA-like_dom_sf"/>
</dbReference>
<gene>
    <name evidence="5" type="ORF">Tco_0892036</name>
</gene>
<keyword evidence="6" id="KW-1185">Reference proteome</keyword>
<dbReference type="PANTHER" id="PTHR32401">
    <property type="entry name" value="CONCANAVALIN A-LIKE LECTIN FAMILY PROTEIN"/>
    <property type="match status" value="1"/>
</dbReference>
<dbReference type="PANTHER" id="PTHR32401:SF47">
    <property type="entry name" value="LEGUME LECTIN DOMAIN-CONTAINING PROTEIN"/>
    <property type="match status" value="1"/>
</dbReference>
<dbReference type="SUPFAM" id="SSF56112">
    <property type="entry name" value="Protein kinase-like (PK-like)"/>
    <property type="match status" value="1"/>
</dbReference>
<dbReference type="CDD" id="cd06899">
    <property type="entry name" value="lectin_legume_LecRK_Arcelin_ConA"/>
    <property type="match status" value="1"/>
</dbReference>
<evidence type="ECO:0000313" key="5">
    <source>
        <dbReference type="EMBL" id="GJT22099.1"/>
    </source>
</evidence>
<reference evidence="5" key="1">
    <citation type="journal article" date="2022" name="Int. J. Mol. Sci.">
        <title>Draft Genome of Tanacetum Coccineum: Genomic Comparison of Closely Related Tanacetum-Family Plants.</title>
        <authorList>
            <person name="Yamashiro T."/>
            <person name="Shiraishi A."/>
            <person name="Nakayama K."/>
            <person name="Satake H."/>
        </authorList>
    </citation>
    <scope>NUCLEOTIDE SEQUENCE</scope>
</reference>
<sequence>GQAQYTDAVPIWDSNTGKLSDFTTHFTFTIDTRNNSLYGHGLVFFLAPVGFDIPPNSAEWDPPFEHVGINNNSIGSANYTQWNATMHSGDPIDVWVLYNASTYILNVSWGYRLAENTSRENTSISYRVDLRDVLPEWVTIGFSATTGSNTERHVLHYWEFNSNFIPVKRDGNTSKKMKLTVGLTGSLGVVVVICIAAAFTIVFIKRQPDTNTILELVLWTSINEVLERGAAKRFSYNDLALATNNFSNDQKLGEGGFGCVYKGYLSHEGIAVAVF</sequence>
<evidence type="ECO:0000313" key="6">
    <source>
        <dbReference type="Proteomes" id="UP001151760"/>
    </source>
</evidence>
<feature type="transmembrane region" description="Helical" evidence="3">
    <location>
        <begin position="179"/>
        <end position="204"/>
    </location>
</feature>
<organism evidence="5 6">
    <name type="scientific">Tanacetum coccineum</name>
    <dbReference type="NCBI Taxonomy" id="301880"/>
    <lineage>
        <taxon>Eukaryota</taxon>
        <taxon>Viridiplantae</taxon>
        <taxon>Streptophyta</taxon>
        <taxon>Embryophyta</taxon>
        <taxon>Tracheophyta</taxon>
        <taxon>Spermatophyta</taxon>
        <taxon>Magnoliopsida</taxon>
        <taxon>eudicotyledons</taxon>
        <taxon>Gunneridae</taxon>
        <taxon>Pentapetalae</taxon>
        <taxon>asterids</taxon>
        <taxon>campanulids</taxon>
        <taxon>Asterales</taxon>
        <taxon>Asteraceae</taxon>
        <taxon>Asteroideae</taxon>
        <taxon>Anthemideae</taxon>
        <taxon>Anthemidinae</taxon>
        <taxon>Tanacetum</taxon>
    </lineage>
</organism>
<reference evidence="5" key="2">
    <citation type="submission" date="2022-01" db="EMBL/GenBank/DDBJ databases">
        <authorList>
            <person name="Yamashiro T."/>
            <person name="Shiraishi A."/>
            <person name="Satake H."/>
            <person name="Nakayama K."/>
        </authorList>
    </citation>
    <scope>NUCLEOTIDE SEQUENCE</scope>
</reference>
<dbReference type="Gene3D" id="3.30.200.20">
    <property type="entry name" value="Phosphorylase Kinase, domain 1"/>
    <property type="match status" value="1"/>
</dbReference>
<accession>A0ABQ5C6C4</accession>
<comment type="similarity">
    <text evidence="1">Belongs to the leguminous lectin family.</text>
</comment>
<proteinExistence type="inferred from homology"/>
<keyword evidence="3" id="KW-0472">Membrane</keyword>
<dbReference type="InterPro" id="IPR050258">
    <property type="entry name" value="Leguminous_Lectin"/>
</dbReference>
<keyword evidence="3" id="KW-0812">Transmembrane</keyword>
<evidence type="ECO:0000256" key="3">
    <source>
        <dbReference type="SAM" id="Phobius"/>
    </source>
</evidence>
<keyword evidence="3" id="KW-1133">Transmembrane helix</keyword>
<dbReference type="EMBL" id="BQNB010013943">
    <property type="protein sequence ID" value="GJT22099.1"/>
    <property type="molecule type" value="Genomic_DNA"/>
</dbReference>
<dbReference type="InterPro" id="IPR000985">
    <property type="entry name" value="Lectin_LegA_CS"/>
</dbReference>